<feature type="non-terminal residue" evidence="22">
    <location>
        <position position="1"/>
    </location>
</feature>
<evidence type="ECO:0000256" key="11">
    <source>
        <dbReference type="ARBA" id="ARBA00022833"/>
    </source>
</evidence>
<dbReference type="PROSITE" id="PS50103">
    <property type="entry name" value="ZF_C3H1"/>
    <property type="match status" value="1"/>
</dbReference>
<dbReference type="AlphaFoldDB" id="D6MKQ7"/>
<evidence type="ECO:0000256" key="9">
    <source>
        <dbReference type="ARBA" id="ARBA00022737"/>
    </source>
</evidence>
<feature type="compositionally biased region" description="Basic residues" evidence="20">
    <location>
        <begin position="82"/>
        <end position="91"/>
    </location>
</feature>
<keyword evidence="14" id="KW-0520">NAD</keyword>
<comment type="catalytic activity">
    <reaction evidence="18">
        <text>5,6-dihydrouridine(47) in tRNA + NADP(+) = uridine(47) in tRNA + NADPH + H(+)</text>
        <dbReference type="Rhea" id="RHEA:53360"/>
        <dbReference type="Rhea" id="RHEA-COMP:13539"/>
        <dbReference type="Rhea" id="RHEA-COMP:13540"/>
        <dbReference type="ChEBI" id="CHEBI:15378"/>
        <dbReference type="ChEBI" id="CHEBI:57783"/>
        <dbReference type="ChEBI" id="CHEBI:58349"/>
        <dbReference type="ChEBI" id="CHEBI:65315"/>
        <dbReference type="ChEBI" id="CHEBI:74443"/>
        <dbReference type="EC" id="1.3.1.89"/>
    </reaction>
    <physiologicalReaction direction="right-to-left" evidence="18">
        <dbReference type="Rhea" id="RHEA:53362"/>
    </physiologicalReaction>
</comment>
<comment type="catalytic activity">
    <reaction evidence="16">
        <text>a 5,6-dihydrouridine in mRNA + NAD(+) = a uridine in mRNA + NADH + H(+)</text>
        <dbReference type="Rhea" id="RHEA:69851"/>
        <dbReference type="Rhea" id="RHEA-COMP:14658"/>
        <dbReference type="Rhea" id="RHEA-COMP:17789"/>
        <dbReference type="ChEBI" id="CHEBI:15378"/>
        <dbReference type="ChEBI" id="CHEBI:57540"/>
        <dbReference type="ChEBI" id="CHEBI:57945"/>
        <dbReference type="ChEBI" id="CHEBI:65315"/>
        <dbReference type="ChEBI" id="CHEBI:74443"/>
    </reaction>
    <physiologicalReaction direction="right-to-left" evidence="16">
        <dbReference type="Rhea" id="RHEA:69853"/>
    </physiologicalReaction>
</comment>
<protein>
    <recommendedName>
        <fullName evidence="3">tRNA-dihydrouridine(47) synthase [NAD(P)(+)]</fullName>
        <ecNumber evidence="3">1.3.1.89</ecNumber>
    </recommendedName>
</protein>
<evidence type="ECO:0000256" key="8">
    <source>
        <dbReference type="ARBA" id="ARBA00022723"/>
    </source>
</evidence>
<reference evidence="22" key="2">
    <citation type="journal article" date="2010" name="Genomics">
        <title>Analysis of floral transcription factors from Lycoris longituba.</title>
        <authorList>
            <person name="He Q.L."/>
            <person name="Cui S.J."/>
            <person name="Gu J.L."/>
            <person name="Zhang H."/>
            <person name="Wang M.X."/>
            <person name="Zhou Y."/>
            <person name="Zhang L."/>
            <person name="Huang M.R."/>
        </authorList>
    </citation>
    <scope>NUCLEOTIDE SEQUENCE</scope>
</reference>
<keyword evidence="7" id="KW-0819">tRNA processing</keyword>
<evidence type="ECO:0000256" key="10">
    <source>
        <dbReference type="ARBA" id="ARBA00022771"/>
    </source>
</evidence>
<evidence type="ECO:0000256" key="6">
    <source>
        <dbReference type="ARBA" id="ARBA00022664"/>
    </source>
</evidence>
<keyword evidence="11 19" id="KW-0862">Zinc</keyword>
<keyword evidence="6" id="KW-0507">mRNA processing</keyword>
<evidence type="ECO:0000256" key="12">
    <source>
        <dbReference type="ARBA" id="ARBA00022857"/>
    </source>
</evidence>
<evidence type="ECO:0000256" key="13">
    <source>
        <dbReference type="ARBA" id="ARBA00023002"/>
    </source>
</evidence>
<feature type="non-terminal residue" evidence="22">
    <location>
        <position position="175"/>
    </location>
</feature>
<reference evidence="22" key="1">
    <citation type="submission" date="2009-05" db="EMBL/GenBank/DDBJ databases">
        <authorList>
            <person name="Huang M."/>
            <person name="He Q."/>
            <person name="Zhang L."/>
            <person name="Cui S."/>
            <person name="Wang M."/>
            <person name="Zhou Y."/>
        </authorList>
    </citation>
    <scope>NUCLEOTIDE SEQUENCE</scope>
</reference>
<evidence type="ECO:0000256" key="20">
    <source>
        <dbReference type="SAM" id="MobiDB-lite"/>
    </source>
</evidence>
<dbReference type="FunFam" id="4.10.1000.10:FF:000029">
    <property type="entry name" value="tRNA-dihydrouridine(47) synthase [NAD(P)(+)]"/>
    <property type="match status" value="1"/>
</dbReference>
<dbReference type="GO" id="GO:0008270">
    <property type="term" value="F:zinc ion binding"/>
    <property type="evidence" value="ECO:0007669"/>
    <property type="project" value="UniProtKB-KW"/>
</dbReference>
<feature type="domain" description="C3H1-type" evidence="21">
    <location>
        <begin position="97"/>
        <end position="128"/>
    </location>
</feature>
<feature type="region of interest" description="Disordered" evidence="20">
    <location>
        <begin position="1"/>
        <end position="105"/>
    </location>
</feature>
<evidence type="ECO:0000259" key="21">
    <source>
        <dbReference type="PROSITE" id="PS50103"/>
    </source>
</evidence>
<evidence type="ECO:0000256" key="7">
    <source>
        <dbReference type="ARBA" id="ARBA00022694"/>
    </source>
</evidence>
<dbReference type="GO" id="GO:0006397">
    <property type="term" value="P:mRNA processing"/>
    <property type="evidence" value="ECO:0007669"/>
    <property type="project" value="UniProtKB-KW"/>
</dbReference>
<dbReference type="InterPro" id="IPR000571">
    <property type="entry name" value="Znf_CCCH"/>
</dbReference>
<dbReference type="PANTHER" id="PTHR45846">
    <property type="entry name" value="TRNA-DIHYDROURIDINE(47) SYNTHASE [NAD(P)(+)]-LIKE"/>
    <property type="match status" value="1"/>
</dbReference>
<dbReference type="Gene3D" id="4.10.1000.10">
    <property type="entry name" value="Zinc finger, CCCH-type"/>
    <property type="match status" value="1"/>
</dbReference>
<organism evidence="22">
    <name type="scientific">Lycoris longituba</name>
    <dbReference type="NCBI Taxonomy" id="272140"/>
    <lineage>
        <taxon>Eukaryota</taxon>
        <taxon>Viridiplantae</taxon>
        <taxon>Streptophyta</taxon>
        <taxon>Embryophyta</taxon>
        <taxon>Tracheophyta</taxon>
        <taxon>Spermatophyta</taxon>
        <taxon>Magnoliopsida</taxon>
        <taxon>Liliopsida</taxon>
        <taxon>Asparagales</taxon>
        <taxon>Amaryllidaceae</taxon>
        <taxon>Amaryllidoideae</taxon>
        <taxon>Lycoris</taxon>
    </lineage>
</organism>
<accession>D6MKQ7</accession>
<evidence type="ECO:0000256" key="1">
    <source>
        <dbReference type="ARBA" id="ARBA00001917"/>
    </source>
</evidence>
<sequence length="175" mass="19557">ARGNLPWRKKKSTPKTLDAPITFDQNPNPNPNPKPEELVAKAIAPVKAEYLRPPPARLRSNEDVADDDASERKGSTALAKEKKSRRQLKREHRQEQKSAQNICPEVAKQGSSDACRYGGNCRFSHDLDAFLAQKPADLEGCCPFIKVEESCPYGITCRFPNTHKENSQSERLISS</sequence>
<evidence type="ECO:0000256" key="18">
    <source>
        <dbReference type="ARBA" id="ARBA00049513"/>
    </source>
</evidence>
<comment type="catalytic activity">
    <reaction evidence="15">
        <text>5,6-dihydrouridine(47) in tRNA + NAD(+) = uridine(47) in tRNA + NADH + H(+)</text>
        <dbReference type="Rhea" id="RHEA:53364"/>
        <dbReference type="Rhea" id="RHEA-COMP:13539"/>
        <dbReference type="Rhea" id="RHEA-COMP:13540"/>
        <dbReference type="ChEBI" id="CHEBI:15378"/>
        <dbReference type="ChEBI" id="CHEBI:57540"/>
        <dbReference type="ChEBI" id="CHEBI:57945"/>
        <dbReference type="ChEBI" id="CHEBI:65315"/>
        <dbReference type="ChEBI" id="CHEBI:74443"/>
        <dbReference type="EC" id="1.3.1.89"/>
    </reaction>
    <physiologicalReaction direction="right-to-left" evidence="15">
        <dbReference type="Rhea" id="RHEA:53366"/>
    </physiologicalReaction>
</comment>
<evidence type="ECO:0000256" key="2">
    <source>
        <dbReference type="ARBA" id="ARBA00005451"/>
    </source>
</evidence>
<dbReference type="EC" id="1.3.1.89" evidence="3"/>
<keyword evidence="5" id="KW-0288">FMN</keyword>
<keyword evidence="12" id="KW-0521">NADP</keyword>
<keyword evidence="10 19" id="KW-0863">Zinc-finger</keyword>
<evidence type="ECO:0000256" key="15">
    <source>
        <dbReference type="ARBA" id="ARBA00048266"/>
    </source>
</evidence>
<evidence type="ECO:0000256" key="3">
    <source>
        <dbReference type="ARBA" id="ARBA00012376"/>
    </source>
</evidence>
<dbReference type="PANTHER" id="PTHR45846:SF1">
    <property type="entry name" value="TRNA-DIHYDROURIDINE(47) SYNTHASE [NAD(P)(+)]-LIKE"/>
    <property type="match status" value="1"/>
</dbReference>
<evidence type="ECO:0000256" key="16">
    <source>
        <dbReference type="ARBA" id="ARBA00048342"/>
    </source>
</evidence>
<evidence type="ECO:0000313" key="22">
    <source>
        <dbReference type="EMBL" id="ADG58104.1"/>
    </source>
</evidence>
<dbReference type="GO" id="GO:0003723">
    <property type="term" value="F:RNA binding"/>
    <property type="evidence" value="ECO:0007669"/>
    <property type="project" value="TreeGrafter"/>
</dbReference>
<evidence type="ECO:0000256" key="5">
    <source>
        <dbReference type="ARBA" id="ARBA00022643"/>
    </source>
</evidence>
<keyword evidence="13" id="KW-0560">Oxidoreductase</keyword>
<feature type="zinc finger region" description="C3H1-type" evidence="19">
    <location>
        <begin position="97"/>
        <end position="128"/>
    </location>
</feature>
<comment type="cofactor">
    <cofactor evidence="1">
        <name>FMN</name>
        <dbReference type="ChEBI" id="CHEBI:58210"/>
    </cofactor>
</comment>
<dbReference type="GO" id="GO:0102265">
    <property type="term" value="F:tRNA-dihydrouridine47 synthase activity"/>
    <property type="evidence" value="ECO:0007669"/>
    <property type="project" value="UniProtKB-EC"/>
</dbReference>
<evidence type="ECO:0000256" key="14">
    <source>
        <dbReference type="ARBA" id="ARBA00023027"/>
    </source>
</evidence>
<keyword evidence="4" id="KW-0285">Flavoprotein</keyword>
<name>D6MKQ7_9ASPA</name>
<comment type="similarity">
    <text evidence="2">Belongs to the Dus family. Dus3 subfamily.</text>
</comment>
<keyword evidence="8 19" id="KW-0479">Metal-binding</keyword>
<proteinExistence type="evidence at transcript level"/>
<evidence type="ECO:0000256" key="4">
    <source>
        <dbReference type="ARBA" id="ARBA00022630"/>
    </source>
</evidence>
<comment type="catalytic activity">
    <reaction evidence="17">
        <text>a 5,6-dihydrouridine in mRNA + NADP(+) = a uridine in mRNA + NADPH + H(+)</text>
        <dbReference type="Rhea" id="RHEA:69855"/>
        <dbReference type="Rhea" id="RHEA-COMP:14658"/>
        <dbReference type="Rhea" id="RHEA-COMP:17789"/>
        <dbReference type="ChEBI" id="CHEBI:15378"/>
        <dbReference type="ChEBI" id="CHEBI:57783"/>
        <dbReference type="ChEBI" id="CHEBI:58349"/>
        <dbReference type="ChEBI" id="CHEBI:65315"/>
        <dbReference type="ChEBI" id="CHEBI:74443"/>
    </reaction>
    <physiologicalReaction direction="right-to-left" evidence="17">
        <dbReference type="Rhea" id="RHEA:69857"/>
    </physiologicalReaction>
</comment>
<evidence type="ECO:0000256" key="17">
    <source>
        <dbReference type="ARBA" id="ARBA00049447"/>
    </source>
</evidence>
<dbReference type="Pfam" id="PF25585">
    <property type="entry name" value="zf-CCCH_DUS3L"/>
    <property type="match status" value="1"/>
</dbReference>
<evidence type="ECO:0000256" key="19">
    <source>
        <dbReference type="PROSITE-ProRule" id="PRU00723"/>
    </source>
</evidence>
<keyword evidence="9" id="KW-0677">Repeat</keyword>
<dbReference type="EMBL" id="GQ166160">
    <property type="protein sequence ID" value="ADG58104.1"/>
    <property type="molecule type" value="mRNA"/>
</dbReference>